<feature type="transmembrane region" description="Helical" evidence="1">
    <location>
        <begin position="32"/>
        <end position="52"/>
    </location>
</feature>
<feature type="transmembrane region" description="Helical" evidence="1">
    <location>
        <begin position="194"/>
        <end position="217"/>
    </location>
</feature>
<name>A0A923RVB5_9FIRM</name>
<sequence length="283" mass="30031">MRERLFPRWGAALFALLPLSELLYLPVDGQTMYAAALASLVCALLCAGGARIAPFWRRYRILQWALALFALWPLTQSLARMGLFLRNTVFPARPLWSLILLLTVCTLLTATTGLNRCAMWALPVAWAAGAVLALSGILTLGELRISYWEAPAAPLLGQAGAILRALLPAALALSLALPDGLAGAASRGLSAGGTLLALLSLRALLLLGPHTAALLPYPNFSAAGLAAIGDFARHGEVFFAVPLLLCELGRCAALACVLLLPVTHSYGVLRLGQEADRPAHRQQ</sequence>
<dbReference type="Proteomes" id="UP000606499">
    <property type="component" value="Unassembled WGS sequence"/>
</dbReference>
<evidence type="ECO:0000313" key="2">
    <source>
        <dbReference type="EMBL" id="MBC5724857.1"/>
    </source>
</evidence>
<comment type="caution">
    <text evidence="2">The sequence shown here is derived from an EMBL/GenBank/DDBJ whole genome shotgun (WGS) entry which is preliminary data.</text>
</comment>
<reference evidence="2" key="1">
    <citation type="submission" date="2020-08" db="EMBL/GenBank/DDBJ databases">
        <title>Genome public.</title>
        <authorList>
            <person name="Liu C."/>
            <person name="Sun Q."/>
        </authorList>
    </citation>
    <scope>NUCLEOTIDE SEQUENCE</scope>
    <source>
        <strain evidence="2">NSJ-28</strain>
    </source>
</reference>
<keyword evidence="1" id="KW-0812">Transmembrane</keyword>
<organism evidence="2 3">
    <name type="scientific">Agathobaculum faecis</name>
    <dbReference type="NCBI Taxonomy" id="2763013"/>
    <lineage>
        <taxon>Bacteria</taxon>
        <taxon>Bacillati</taxon>
        <taxon>Bacillota</taxon>
        <taxon>Clostridia</taxon>
        <taxon>Eubacteriales</taxon>
        <taxon>Butyricicoccaceae</taxon>
        <taxon>Agathobaculum</taxon>
    </lineage>
</organism>
<protein>
    <submittedName>
        <fullName evidence="2">Uncharacterized protein</fullName>
    </submittedName>
</protein>
<feature type="transmembrane region" description="Helical" evidence="1">
    <location>
        <begin position="161"/>
        <end position="182"/>
    </location>
</feature>
<keyword evidence="1" id="KW-0472">Membrane</keyword>
<proteinExistence type="predicted"/>
<dbReference type="AlphaFoldDB" id="A0A923RVB5"/>
<dbReference type="EMBL" id="JACOPL010000004">
    <property type="protein sequence ID" value="MBC5724857.1"/>
    <property type="molecule type" value="Genomic_DNA"/>
</dbReference>
<keyword evidence="1" id="KW-1133">Transmembrane helix</keyword>
<evidence type="ECO:0000256" key="1">
    <source>
        <dbReference type="SAM" id="Phobius"/>
    </source>
</evidence>
<dbReference type="RefSeq" id="WP_186949759.1">
    <property type="nucleotide sequence ID" value="NZ_JACOPL010000004.1"/>
</dbReference>
<feature type="transmembrane region" description="Helical" evidence="1">
    <location>
        <begin position="237"/>
        <end position="260"/>
    </location>
</feature>
<feature type="transmembrane region" description="Helical" evidence="1">
    <location>
        <begin position="95"/>
        <end position="114"/>
    </location>
</feature>
<gene>
    <name evidence="2" type="ORF">H8S45_05220</name>
</gene>
<keyword evidence="3" id="KW-1185">Reference proteome</keyword>
<accession>A0A923RVB5</accession>
<feature type="transmembrane region" description="Helical" evidence="1">
    <location>
        <begin position="64"/>
        <end position="83"/>
    </location>
</feature>
<evidence type="ECO:0000313" key="3">
    <source>
        <dbReference type="Proteomes" id="UP000606499"/>
    </source>
</evidence>
<feature type="transmembrane region" description="Helical" evidence="1">
    <location>
        <begin position="121"/>
        <end position="141"/>
    </location>
</feature>